<dbReference type="InterPro" id="IPR007110">
    <property type="entry name" value="Ig-like_dom"/>
</dbReference>
<dbReference type="InterPro" id="IPR013783">
    <property type="entry name" value="Ig-like_fold"/>
</dbReference>
<organism evidence="2 3">
    <name type="scientific">Clostridium acetireducens DSM 10703</name>
    <dbReference type="NCBI Taxonomy" id="1121290"/>
    <lineage>
        <taxon>Bacteria</taxon>
        <taxon>Bacillati</taxon>
        <taxon>Bacillota</taxon>
        <taxon>Clostridia</taxon>
        <taxon>Eubacteriales</taxon>
        <taxon>Clostridiaceae</taxon>
        <taxon>Clostridium</taxon>
    </lineage>
</organism>
<dbReference type="Pfam" id="PF07532">
    <property type="entry name" value="Big_4"/>
    <property type="match status" value="1"/>
</dbReference>
<evidence type="ECO:0000313" key="3">
    <source>
        <dbReference type="Proteomes" id="UP000175744"/>
    </source>
</evidence>
<dbReference type="Pfam" id="PF16472">
    <property type="entry name" value="DUF5050"/>
    <property type="match status" value="1"/>
</dbReference>
<name>A0A1E8EYW6_9CLOT</name>
<dbReference type="OrthoDB" id="1676127at2"/>
<gene>
    <name evidence="2" type="ORF">CLOACE_14850</name>
</gene>
<dbReference type="PANTHER" id="PTHR32256:SF17">
    <property type="entry name" value="EGF-LIKE DOMAIN-CONTAINING PROTEIN"/>
    <property type="match status" value="1"/>
</dbReference>
<dbReference type="Gene3D" id="2.60.40.10">
    <property type="entry name" value="Immunoglobulins"/>
    <property type="match status" value="1"/>
</dbReference>
<feature type="domain" description="Ig-like" evidence="1">
    <location>
        <begin position="1515"/>
        <end position="1605"/>
    </location>
</feature>
<sequence>MKKTKVLVAMAAIIVGLGTTVYAELPKNPKGSIMVGNQVYSMDYVTKNISAINQQLMNNLNALFFVDNDGNAKDIFTGSTLSEEQIILRVGNTLTNYDPYGNTTKYVAGSDNKYVDTKISDGSSNGNLILDITYKNVPTSIGMQLVTLRVRNIFGIKDATYYSITEGRTTNVGINSSNIVYLNDFVTSLSVGGSGKTITIYDSNKNPVAYGTFSLDNNSTIAVELRSTGISTDILGVSGNISSNIINNGFVAVDSDRSWIYYSNSADKDKIYKKSVDGTQDCLISDDKAKYINVVGNWVYYSNYNDGGRIYRVRIDGTQREKISNDMASCINVVGDKIYYINHSDGGKVYLMDSKGNKKISGDSAKYLNVVGNTAFYSSISSGNRLYRIRLDDPAFPSERLSDIPANYINAVSPNNVYYTSVDGKLYNNRGVKDSDYPMNIISNVVKKGSKDSAMTPVQDKITEIFVDKEGNVYYSSFIDGGKLYKADNHGNGYKISDDAVEYINVADTDSENNQNKGYIYYVKSGKMSRIPIELDGSVKGEPIKKPKLDDKVVKVNEIPLITIDDISKFNFPDRVSAIMSDNSIKQLVVNWDKSKPSIKNGVYTYSGTVLGYTTKVNLQVAIGSGMLDPNNVQITNVVGNKDYVKVLNLEPNDIISVYDGISQKPKVAKAGQNGVAIITGLNLDPLGGSVSVTVTKKDKAEGGKLLVPYKPEAPSGFVVDAENNTINGLKAGQKYIGYLYDASIIDDSKVNWDSSGDGKPTSGKVLPIKFDIDVKIDGTVSMKQDTSDVKFENKIEGNSGSDMILRLVKPGDGDDNNSEPSEPIRISRAKIPEYVGIDYKAGVILGTDTSMQFAYANDEGKNPPTDLEQWNNCKSGITPVMINSYMQVWVKIKGSGTVISSKPKAFALFAPPILTGVTEGETYSGNKKPTPTWDASNTNIKASVRIYDPNKDPLEWTEVTGSGITSGQELNIDSTEKKDDKQVFKYDVDKVYAVVLTETKTVNGRSGTAVTVVKFKVNNAEPAPAQIVIKENKGITLETKDKKKVDVYYQVTPNWNNNFGTEVDARLQRVELPYYKKNGDIYYKDSTGAEENVEIEELKSKVIVNSDFTASEQIPVRQGLTITQEGLYKMTATVKNMETGAITSTDKYFIIDRTPVEPAKIHITNKGADGGVLANEGIYKSVTPLIVADYTKVDAKVELIGISGFPVEVALAPTNHTTKTIDINGVYTLKVTTTNKLNGAEDSTSSVVNFTIKNDASIKDAPGVTFSFTNNVLNDSKTTMEYSLTGPSGYKQIPKDNYVLTTDEIESLNPQYGIWVRYKADNDIPASVAKVIPVIKDSADKPSGITFSFTDGKCSGFATDTTSTNYQYRIDGGQWTGFKDNVGTLQDNDKDKVTAMFEVRRKAYTITTTSVNHFASDPYKVNLITNNTIPNVSFASDASVGMIKLDGTEAGMQYSLDNGTTWNDCLAKSTEVNSKAGQNILVRYKGTGNTLPSASITLTIKEENIGKGVNAVVPAITTDLTDKTTPKGTSVTLDATATVTDGGTVSYQWYKADDSMKKNATKITGATGATYSVPVDTAGTFYYYCVITNTNNAATGTKTAETISTVSKVEVTN</sequence>
<keyword evidence="3" id="KW-1185">Reference proteome</keyword>
<proteinExistence type="predicted"/>
<dbReference type="Gene3D" id="2.120.10.30">
    <property type="entry name" value="TolB, C-terminal domain"/>
    <property type="match status" value="1"/>
</dbReference>
<reference evidence="2 3" key="1">
    <citation type="submission" date="2016-06" db="EMBL/GenBank/DDBJ databases">
        <title>Genome sequence of Clostridium acetireducens DSM 10703.</title>
        <authorList>
            <person name="Poehlein A."/>
            <person name="Fluechter S."/>
            <person name="Duerre P."/>
            <person name="Daniel R."/>
        </authorList>
    </citation>
    <scope>NUCLEOTIDE SEQUENCE [LARGE SCALE GENOMIC DNA]</scope>
    <source>
        <strain evidence="2 3">DSM 10703</strain>
    </source>
</reference>
<evidence type="ECO:0000259" key="1">
    <source>
        <dbReference type="PROSITE" id="PS50835"/>
    </source>
</evidence>
<dbReference type="PANTHER" id="PTHR32256">
    <property type="match status" value="1"/>
</dbReference>
<dbReference type="Proteomes" id="UP000175744">
    <property type="component" value="Unassembled WGS sequence"/>
</dbReference>
<dbReference type="PROSITE" id="PS50835">
    <property type="entry name" value="IG_LIKE"/>
    <property type="match status" value="1"/>
</dbReference>
<dbReference type="InterPro" id="IPR032485">
    <property type="entry name" value="LRP1-like_beta_prop"/>
</dbReference>
<dbReference type="SUPFAM" id="SSF63825">
    <property type="entry name" value="YWTD domain"/>
    <property type="match status" value="1"/>
</dbReference>
<dbReference type="STRING" id="1121290.CLAOCE_14850"/>
<dbReference type="InterPro" id="IPR011081">
    <property type="entry name" value="Big_4"/>
</dbReference>
<dbReference type="InterPro" id="IPR053369">
    <property type="entry name" value="SrfA-induced_signal"/>
</dbReference>
<dbReference type="RefSeq" id="WP_070110466.1">
    <property type="nucleotide sequence ID" value="NZ_LZFO01000020.1"/>
</dbReference>
<dbReference type="EMBL" id="LZFO01000020">
    <property type="protein sequence ID" value="OFI05867.1"/>
    <property type="molecule type" value="Genomic_DNA"/>
</dbReference>
<accession>A0A1E8EYW6</accession>
<protein>
    <submittedName>
        <fullName evidence="2">Bacterial Ig-like domain protein</fullName>
    </submittedName>
</protein>
<evidence type="ECO:0000313" key="2">
    <source>
        <dbReference type="EMBL" id="OFI05867.1"/>
    </source>
</evidence>
<comment type="caution">
    <text evidence="2">The sequence shown here is derived from an EMBL/GenBank/DDBJ whole genome shotgun (WGS) entry which is preliminary data.</text>
</comment>
<dbReference type="InterPro" id="IPR011042">
    <property type="entry name" value="6-blade_b-propeller_TolB-like"/>
</dbReference>